<dbReference type="Pfam" id="PF15527">
    <property type="entry name" value="Ntox22"/>
    <property type="match status" value="1"/>
</dbReference>
<evidence type="ECO:0000259" key="1">
    <source>
        <dbReference type="Pfam" id="PF15527"/>
    </source>
</evidence>
<comment type="caution">
    <text evidence="2">The sequence shown here is derived from an EMBL/GenBank/DDBJ whole genome shotgun (WGS) entry which is preliminary data.</text>
</comment>
<proteinExistence type="predicted"/>
<dbReference type="InterPro" id="IPR029116">
    <property type="entry name" value="Ntox22"/>
</dbReference>
<dbReference type="EMBL" id="FCNV02000002">
    <property type="protein sequence ID" value="SAL24149.1"/>
    <property type="molecule type" value="Genomic_DNA"/>
</dbReference>
<protein>
    <recommendedName>
        <fullName evidence="1">Bacterial toxin 22 domain-containing protein</fullName>
    </recommendedName>
</protein>
<dbReference type="AlphaFoldDB" id="A0A658QV03"/>
<evidence type="ECO:0000313" key="3">
    <source>
        <dbReference type="Proteomes" id="UP000198263"/>
    </source>
</evidence>
<evidence type="ECO:0000313" key="2">
    <source>
        <dbReference type="EMBL" id="SAL24149.1"/>
    </source>
</evidence>
<gene>
    <name evidence="2" type="ORF">AWB72_01832</name>
</gene>
<keyword evidence="3" id="KW-1185">Reference proteome</keyword>
<sequence length="269" mass="27299">MNQAKAQGLTNADGSPISAAQIENAMRAANNSQYGEYASTGVVVPLNADTPNNAVYDTTGMKLVTDSTGNYLVQDPSMLATPSTALQDLITQSTGGASSPYSWGMSSAQAATPRVDPYGPFSPGYNTGDYSAGFGEHGRGLAPDYATTSVSVLSGSGTAAVSLYDGSTYLSGGVSMTNPSAVSYQPGFSSSVGYIYGASNAEDARNFLAGDGNQAFVSIPTPFGVNVFGAVTHAYGGSTALEVGIGTPGALSFGVLPWGHSTQTTEKTN</sequence>
<dbReference type="Proteomes" id="UP000198263">
    <property type="component" value="Unassembled WGS sequence"/>
</dbReference>
<name>A0A658QV03_9BURK</name>
<reference evidence="2 3" key="1">
    <citation type="submission" date="2016-01" db="EMBL/GenBank/DDBJ databases">
        <authorList>
            <person name="Peeters C."/>
        </authorList>
    </citation>
    <scope>NUCLEOTIDE SEQUENCE [LARGE SCALE GENOMIC DNA]</scope>
    <source>
        <strain evidence="2">LMG 29315</strain>
    </source>
</reference>
<feature type="domain" description="Bacterial toxin 22" evidence="1">
    <location>
        <begin position="141"/>
        <end position="267"/>
    </location>
</feature>
<accession>A0A658QV03</accession>
<organism evidence="2 3">
    <name type="scientific">Caballeronia concitans</name>
    <dbReference type="NCBI Taxonomy" id="1777133"/>
    <lineage>
        <taxon>Bacteria</taxon>
        <taxon>Pseudomonadati</taxon>
        <taxon>Pseudomonadota</taxon>
        <taxon>Betaproteobacteria</taxon>
        <taxon>Burkholderiales</taxon>
        <taxon>Burkholderiaceae</taxon>
        <taxon>Caballeronia</taxon>
    </lineage>
</organism>
<dbReference type="RefSeq" id="WP_244285566.1">
    <property type="nucleotide sequence ID" value="NZ_FCNV02000002.1"/>
</dbReference>